<dbReference type="PROSITE" id="PS00232">
    <property type="entry name" value="CADHERIN_1"/>
    <property type="match status" value="1"/>
</dbReference>
<keyword evidence="3" id="KW-0677">Repeat</keyword>
<evidence type="ECO:0000256" key="5">
    <source>
        <dbReference type="ARBA" id="ARBA00022989"/>
    </source>
</evidence>
<evidence type="ECO:0000313" key="10">
    <source>
        <dbReference type="EMBL" id="KGL74585.1"/>
    </source>
</evidence>
<evidence type="ECO:0000259" key="9">
    <source>
        <dbReference type="PROSITE" id="PS50268"/>
    </source>
</evidence>
<dbReference type="SUPFAM" id="SSF49313">
    <property type="entry name" value="Cadherin-like"/>
    <property type="match status" value="2"/>
</dbReference>
<keyword evidence="6" id="KW-0472">Membrane</keyword>
<dbReference type="PANTHER" id="PTHR24028:SF73">
    <property type="entry name" value="PROTOCADHERIN GAMMA-B3-RELATED"/>
    <property type="match status" value="1"/>
</dbReference>
<dbReference type="PANTHER" id="PTHR24028">
    <property type="entry name" value="CADHERIN-87A"/>
    <property type="match status" value="1"/>
</dbReference>
<comment type="subcellular location">
    <subcellularLocation>
        <location evidence="1">Membrane</location>
        <topology evidence="1">Single-pass membrane protein</topology>
    </subcellularLocation>
</comment>
<dbReference type="GO" id="GO:0005509">
    <property type="term" value="F:calcium ion binding"/>
    <property type="evidence" value="ECO:0007669"/>
    <property type="project" value="UniProtKB-UniRule"/>
</dbReference>
<dbReference type="Pfam" id="PF00028">
    <property type="entry name" value="Cadherin"/>
    <property type="match status" value="1"/>
</dbReference>
<dbReference type="SMART" id="SM00112">
    <property type="entry name" value="CA"/>
    <property type="match status" value="1"/>
</dbReference>
<evidence type="ECO:0000256" key="2">
    <source>
        <dbReference type="ARBA" id="ARBA00022692"/>
    </source>
</evidence>
<gene>
    <name evidence="10" type="ORF">N309_01535</name>
</gene>
<dbReference type="PRINTS" id="PR00205">
    <property type="entry name" value="CADHERIN"/>
</dbReference>
<evidence type="ECO:0000256" key="1">
    <source>
        <dbReference type="ARBA" id="ARBA00004167"/>
    </source>
</evidence>
<keyword evidence="11" id="KW-1185">Reference proteome</keyword>
<reference evidence="10 11" key="1">
    <citation type="submission" date="2014-06" db="EMBL/GenBank/DDBJ databases">
        <title>Genome evolution of avian class.</title>
        <authorList>
            <person name="Zhang G."/>
            <person name="Li C."/>
        </authorList>
    </citation>
    <scope>NUCLEOTIDE SEQUENCE [LARGE SCALE GENOMIC DNA]</scope>
    <source>
        <strain evidence="10">BGI_N309</strain>
    </source>
</reference>
<feature type="domain" description="Cadherin" evidence="9">
    <location>
        <begin position="1"/>
        <end position="33"/>
    </location>
</feature>
<keyword evidence="2" id="KW-0812">Transmembrane</keyword>
<evidence type="ECO:0000256" key="4">
    <source>
        <dbReference type="ARBA" id="ARBA00022837"/>
    </source>
</evidence>
<keyword evidence="4 8" id="KW-0106">Calcium</keyword>
<dbReference type="GO" id="GO:0005886">
    <property type="term" value="C:plasma membrane"/>
    <property type="evidence" value="ECO:0007669"/>
    <property type="project" value="InterPro"/>
</dbReference>
<dbReference type="FunFam" id="2.60.40.60:FF:000129">
    <property type="entry name" value="protocadherin alpha-C2 isoform X1"/>
    <property type="match status" value="1"/>
</dbReference>
<evidence type="ECO:0000313" key="11">
    <source>
        <dbReference type="Proteomes" id="UP000053641"/>
    </source>
</evidence>
<feature type="non-terminal residue" evidence="10">
    <location>
        <position position="1"/>
    </location>
</feature>
<dbReference type="InterPro" id="IPR015919">
    <property type="entry name" value="Cadherin-like_sf"/>
</dbReference>
<feature type="non-terminal residue" evidence="10">
    <location>
        <position position="117"/>
    </location>
</feature>
<name>A0A099Z1C8_TINGU</name>
<evidence type="ECO:0000256" key="3">
    <source>
        <dbReference type="ARBA" id="ARBA00022737"/>
    </source>
</evidence>
<dbReference type="EMBL" id="KL887193">
    <property type="protein sequence ID" value="KGL74585.1"/>
    <property type="molecule type" value="Genomic_DNA"/>
</dbReference>
<evidence type="ECO:0000256" key="7">
    <source>
        <dbReference type="ARBA" id="ARBA00023180"/>
    </source>
</evidence>
<dbReference type="InterPro" id="IPR050174">
    <property type="entry name" value="Protocadherin/Cadherin-CA"/>
</dbReference>
<evidence type="ECO:0000256" key="8">
    <source>
        <dbReference type="PROSITE-ProRule" id="PRU00043"/>
    </source>
</evidence>
<organism evidence="10 11">
    <name type="scientific">Tinamus guttatus</name>
    <name type="common">White-throated tinamou</name>
    <dbReference type="NCBI Taxonomy" id="94827"/>
    <lineage>
        <taxon>Eukaryota</taxon>
        <taxon>Metazoa</taxon>
        <taxon>Chordata</taxon>
        <taxon>Craniata</taxon>
        <taxon>Vertebrata</taxon>
        <taxon>Euteleostomi</taxon>
        <taxon>Archelosauria</taxon>
        <taxon>Archosauria</taxon>
        <taxon>Dinosauria</taxon>
        <taxon>Saurischia</taxon>
        <taxon>Theropoda</taxon>
        <taxon>Coelurosauria</taxon>
        <taxon>Aves</taxon>
        <taxon>Palaeognathae</taxon>
        <taxon>Tinamiformes</taxon>
        <taxon>Tinamidae</taxon>
        <taxon>Tinamus</taxon>
    </lineage>
</organism>
<dbReference type="AlphaFoldDB" id="A0A099Z1C8"/>
<keyword evidence="7" id="KW-0325">Glycoprotein</keyword>
<keyword evidence="5" id="KW-1133">Transmembrane helix</keyword>
<dbReference type="Gene3D" id="2.60.40.60">
    <property type="entry name" value="Cadherins"/>
    <property type="match status" value="2"/>
</dbReference>
<dbReference type="InterPro" id="IPR020894">
    <property type="entry name" value="Cadherin_CS"/>
</dbReference>
<dbReference type="CDD" id="cd11304">
    <property type="entry name" value="Cadherin_repeat"/>
    <property type="match status" value="2"/>
</dbReference>
<protein>
    <submittedName>
        <fullName evidence="10">Protocadherin gamma-B6</fullName>
    </submittedName>
</protein>
<evidence type="ECO:0000256" key="6">
    <source>
        <dbReference type="ARBA" id="ARBA00023136"/>
    </source>
</evidence>
<sequence length="117" mass="12286">YNFGVEATDGGGLSNHCQVHVEIMDENDNAPEITTLSVSSSVPEDSPPGTVVALIKVRDRDSGDNGKVWCELEGESPLSIVASSGSSYKVVTTSALDRERASEHNVTVVASDRGSPP</sequence>
<dbReference type="STRING" id="94827.A0A099Z1C8"/>
<accession>A0A099Z1C8</accession>
<proteinExistence type="predicted"/>
<feature type="domain" description="Cadherin" evidence="9">
    <location>
        <begin position="34"/>
        <end position="117"/>
    </location>
</feature>
<dbReference type="GO" id="GO:0007156">
    <property type="term" value="P:homophilic cell adhesion via plasma membrane adhesion molecules"/>
    <property type="evidence" value="ECO:0007669"/>
    <property type="project" value="InterPro"/>
</dbReference>
<dbReference type="InterPro" id="IPR002126">
    <property type="entry name" value="Cadherin-like_dom"/>
</dbReference>
<dbReference type="Proteomes" id="UP000053641">
    <property type="component" value="Unassembled WGS sequence"/>
</dbReference>
<dbReference type="PROSITE" id="PS50268">
    <property type="entry name" value="CADHERIN_2"/>
    <property type="match status" value="2"/>
</dbReference>